<keyword evidence="2 10" id="KW-0489">Methyltransferase</keyword>
<dbReference type="Gene3D" id="3.40.50.150">
    <property type="entry name" value="Vaccinia Virus protein VP39"/>
    <property type="match status" value="2"/>
</dbReference>
<dbReference type="AlphaFoldDB" id="A0A0S4QYR4"/>
<dbReference type="GO" id="GO:0015667">
    <property type="term" value="F:site-specific DNA-methyltransferase (cytosine-N4-specific) activity"/>
    <property type="evidence" value="ECO:0007669"/>
    <property type="project" value="UniProtKB-EC"/>
</dbReference>
<evidence type="ECO:0000256" key="3">
    <source>
        <dbReference type="ARBA" id="ARBA00022679"/>
    </source>
</evidence>
<evidence type="ECO:0000256" key="1">
    <source>
        <dbReference type="ARBA" id="ARBA00010203"/>
    </source>
</evidence>
<evidence type="ECO:0000256" key="2">
    <source>
        <dbReference type="ARBA" id="ARBA00022603"/>
    </source>
</evidence>
<comment type="catalytic activity">
    <reaction evidence="7">
        <text>a 2'-deoxycytidine in DNA + S-adenosyl-L-methionine = an N(4)-methyl-2'-deoxycytidine in DNA + S-adenosyl-L-homocysteine + H(+)</text>
        <dbReference type="Rhea" id="RHEA:16857"/>
        <dbReference type="Rhea" id="RHEA-COMP:11369"/>
        <dbReference type="Rhea" id="RHEA-COMP:13674"/>
        <dbReference type="ChEBI" id="CHEBI:15378"/>
        <dbReference type="ChEBI" id="CHEBI:57856"/>
        <dbReference type="ChEBI" id="CHEBI:59789"/>
        <dbReference type="ChEBI" id="CHEBI:85452"/>
        <dbReference type="ChEBI" id="CHEBI:137933"/>
        <dbReference type="EC" id="2.1.1.113"/>
    </reaction>
</comment>
<gene>
    <name evidence="10" type="ORF">Ga0074812_14344</name>
</gene>
<evidence type="ECO:0000313" key="10">
    <source>
        <dbReference type="EMBL" id="CUU60627.1"/>
    </source>
</evidence>
<feature type="domain" description="DNA methylase N-4/N-6" evidence="9">
    <location>
        <begin position="10"/>
        <end position="86"/>
    </location>
</feature>
<accession>A0A0S4QYR4</accession>
<evidence type="ECO:0000256" key="6">
    <source>
        <dbReference type="ARBA" id="ARBA00023125"/>
    </source>
</evidence>
<evidence type="ECO:0000256" key="4">
    <source>
        <dbReference type="ARBA" id="ARBA00022691"/>
    </source>
</evidence>
<keyword evidence="3" id="KW-0808">Transferase</keyword>
<dbReference type="SUPFAM" id="SSF53335">
    <property type="entry name" value="S-adenosyl-L-methionine-dependent methyltransferases"/>
    <property type="match status" value="1"/>
</dbReference>
<proteinExistence type="inferred from homology"/>
<organism evidence="10 11">
    <name type="scientific">Parafrankia irregularis</name>
    <dbReference type="NCBI Taxonomy" id="795642"/>
    <lineage>
        <taxon>Bacteria</taxon>
        <taxon>Bacillati</taxon>
        <taxon>Actinomycetota</taxon>
        <taxon>Actinomycetes</taxon>
        <taxon>Frankiales</taxon>
        <taxon>Frankiaceae</taxon>
        <taxon>Parafrankia</taxon>
    </lineage>
</organism>
<dbReference type="Pfam" id="PF01555">
    <property type="entry name" value="N6_N4_Mtase"/>
    <property type="match status" value="1"/>
</dbReference>
<dbReference type="InterPro" id="IPR029063">
    <property type="entry name" value="SAM-dependent_MTases_sf"/>
</dbReference>
<dbReference type="EMBL" id="FAOZ01000043">
    <property type="protein sequence ID" value="CUU60627.1"/>
    <property type="molecule type" value="Genomic_DNA"/>
</dbReference>
<dbReference type="GO" id="GO:0009307">
    <property type="term" value="P:DNA restriction-modification system"/>
    <property type="evidence" value="ECO:0007669"/>
    <property type="project" value="UniProtKB-KW"/>
</dbReference>
<evidence type="ECO:0000256" key="5">
    <source>
        <dbReference type="ARBA" id="ARBA00022747"/>
    </source>
</evidence>
<dbReference type="InterPro" id="IPR017985">
    <property type="entry name" value="MeTrfase_CN4_CS"/>
</dbReference>
<dbReference type="Proteomes" id="UP000198802">
    <property type="component" value="Unassembled WGS sequence"/>
</dbReference>
<dbReference type="GO" id="GO:0003677">
    <property type="term" value="F:DNA binding"/>
    <property type="evidence" value="ECO:0007669"/>
    <property type="project" value="UniProtKB-KW"/>
</dbReference>
<sequence length="288" mass="30829">MADRHIPVPLTVWAVSQTHPRFQRLNRYVPESLAHPARMLPALARHIIDAFTEPGDLIVDPMCGIGTTLVEAAHLGRNALGIEYESRWAVIGRANATLALTQGATGTIRLLTGDSRQLPDLAPEAARGKAALVLTSPPYGKATHGTVEADRENGVRKRDYTYSTGRGNLANTDLTDLLAGFTEILTGAAALLRPGGIVAVAVRPYRQDGELVDLPGAILHSAQQVGLVRVARAAALLAGLRQGRLVSRTTFFALHNARTAHAAGTPLHVTAHEDILLFTTRPIPDQQT</sequence>
<dbReference type="InterPro" id="IPR001091">
    <property type="entry name" value="RM_Methyltransferase"/>
</dbReference>
<reference evidence="11" key="1">
    <citation type="submission" date="2015-11" db="EMBL/GenBank/DDBJ databases">
        <authorList>
            <person name="Varghese N."/>
        </authorList>
    </citation>
    <scope>NUCLEOTIDE SEQUENCE [LARGE SCALE GENOMIC DNA]</scope>
    <source>
        <strain evidence="11">DSM 45899</strain>
    </source>
</reference>
<dbReference type="InterPro" id="IPR002941">
    <property type="entry name" value="DNA_methylase_N4/N6"/>
</dbReference>
<keyword evidence="6" id="KW-0238">DNA-binding</keyword>
<evidence type="ECO:0000256" key="7">
    <source>
        <dbReference type="ARBA" id="ARBA00049120"/>
    </source>
</evidence>
<comment type="similarity">
    <text evidence="1">Belongs to the N(4)/N(6)-methyltransferase family. N(4) subfamily.</text>
</comment>
<evidence type="ECO:0000313" key="11">
    <source>
        <dbReference type="Proteomes" id="UP000198802"/>
    </source>
</evidence>
<evidence type="ECO:0000259" key="9">
    <source>
        <dbReference type="Pfam" id="PF01555"/>
    </source>
</evidence>
<dbReference type="GO" id="GO:0008170">
    <property type="term" value="F:N-methyltransferase activity"/>
    <property type="evidence" value="ECO:0007669"/>
    <property type="project" value="InterPro"/>
</dbReference>
<name>A0A0S4QYR4_9ACTN</name>
<evidence type="ECO:0000256" key="8">
    <source>
        <dbReference type="RuleBase" id="RU362026"/>
    </source>
</evidence>
<dbReference type="PRINTS" id="PR00508">
    <property type="entry name" value="S21N4MTFRASE"/>
</dbReference>
<dbReference type="PROSITE" id="PS00093">
    <property type="entry name" value="N4_MTASE"/>
    <property type="match status" value="1"/>
</dbReference>
<keyword evidence="11" id="KW-1185">Reference proteome</keyword>
<protein>
    <recommendedName>
        <fullName evidence="8">Methyltransferase</fullName>
        <ecNumber evidence="8">2.1.1.-</ecNumber>
    </recommendedName>
</protein>
<keyword evidence="4" id="KW-0949">S-adenosyl-L-methionine</keyword>
<dbReference type="GO" id="GO:0032259">
    <property type="term" value="P:methylation"/>
    <property type="evidence" value="ECO:0007669"/>
    <property type="project" value="UniProtKB-KW"/>
</dbReference>
<dbReference type="EC" id="2.1.1.-" evidence="8"/>
<keyword evidence="5" id="KW-0680">Restriction system</keyword>